<accession>A0A2S7XRL6</accession>
<dbReference type="InterPro" id="IPR034122">
    <property type="entry name" value="Retropepsin-like_bacterial"/>
</dbReference>
<dbReference type="NCBIfam" id="TIGR02281">
    <property type="entry name" value="clan_AA_DTGA"/>
    <property type="match status" value="1"/>
</dbReference>
<proteinExistence type="predicted"/>
<comment type="caution">
    <text evidence="2">The sequence shown here is derived from an EMBL/GenBank/DDBJ whole genome shotgun (WGS) entry which is preliminary data.</text>
</comment>
<keyword evidence="3" id="KW-1185">Reference proteome</keyword>
<keyword evidence="1" id="KW-0472">Membrane</keyword>
<reference evidence="2 3" key="1">
    <citation type="submission" date="2018-01" db="EMBL/GenBank/DDBJ databases">
        <title>The complete genome sequence of Chromatium okenii LaCa, a purple sulfur bacterium with a turbulent life.</title>
        <authorList>
            <person name="Luedin S.M."/>
            <person name="Liechti N."/>
            <person name="Storelli N."/>
            <person name="Danza F."/>
            <person name="Wittwer M."/>
            <person name="Pothier J.F."/>
            <person name="Tonolla M.A."/>
        </authorList>
    </citation>
    <scope>NUCLEOTIDE SEQUENCE [LARGE SCALE GENOMIC DNA]</scope>
    <source>
        <strain evidence="2 3">LaCa</strain>
    </source>
</reference>
<evidence type="ECO:0000313" key="3">
    <source>
        <dbReference type="Proteomes" id="UP000239936"/>
    </source>
</evidence>
<dbReference type="CDD" id="cd05483">
    <property type="entry name" value="retropepsin_like_bacteria"/>
    <property type="match status" value="1"/>
</dbReference>
<gene>
    <name evidence="2" type="ORF">CXB77_09305</name>
</gene>
<evidence type="ECO:0000313" key="2">
    <source>
        <dbReference type="EMBL" id="PQJ96394.1"/>
    </source>
</evidence>
<dbReference type="InterPro" id="IPR011969">
    <property type="entry name" value="Clan_AA_Asp_peptidase_C"/>
</dbReference>
<keyword evidence="2" id="KW-0378">Hydrolase</keyword>
<dbReference type="SUPFAM" id="SSF50630">
    <property type="entry name" value="Acid proteases"/>
    <property type="match status" value="1"/>
</dbReference>
<dbReference type="GO" id="GO:0006508">
    <property type="term" value="P:proteolysis"/>
    <property type="evidence" value="ECO:0007669"/>
    <property type="project" value="UniProtKB-KW"/>
</dbReference>
<dbReference type="OrthoDB" id="185963at2"/>
<keyword evidence="1" id="KW-0812">Transmembrane</keyword>
<dbReference type="GO" id="GO:0008233">
    <property type="term" value="F:peptidase activity"/>
    <property type="evidence" value="ECO:0007669"/>
    <property type="project" value="UniProtKB-KW"/>
</dbReference>
<keyword evidence="2" id="KW-0645">Protease</keyword>
<dbReference type="RefSeq" id="WP_105074016.1">
    <property type="nucleotide sequence ID" value="NZ_JAFLKP010000288.1"/>
</dbReference>
<feature type="transmembrane region" description="Helical" evidence="1">
    <location>
        <begin position="7"/>
        <end position="27"/>
    </location>
</feature>
<name>A0A2S7XRL6_9GAMM</name>
<dbReference type="EMBL" id="PPGH01000035">
    <property type="protein sequence ID" value="PQJ96394.1"/>
    <property type="molecule type" value="Genomic_DNA"/>
</dbReference>
<dbReference type="Proteomes" id="UP000239936">
    <property type="component" value="Unassembled WGS sequence"/>
</dbReference>
<dbReference type="AlphaFoldDB" id="A0A2S7XRL6"/>
<dbReference type="Pfam" id="PF13975">
    <property type="entry name" value="gag-asp_proteas"/>
    <property type="match status" value="1"/>
</dbReference>
<keyword evidence="1" id="KW-1133">Transmembrane helix</keyword>
<sequence>MFWLKQASGGVVFAVMTLLSILLAHWLHQETNDNPNPNPVAYLGASGVMQVVLRPNDVNQYVTGGRINGEPVEFLVDTGSVDVALPYALAQRLKLQLTPGGMSMTGNGDVPTWSAWLDQVEVGGLVASQIKATILPNMQSERVLLGMSYLKYMELLLANGQLTLRPANFQ</sequence>
<dbReference type="InterPro" id="IPR021109">
    <property type="entry name" value="Peptidase_aspartic_dom_sf"/>
</dbReference>
<evidence type="ECO:0000256" key="1">
    <source>
        <dbReference type="SAM" id="Phobius"/>
    </source>
</evidence>
<organism evidence="2 3">
    <name type="scientific">Chromatium okenii</name>
    <dbReference type="NCBI Taxonomy" id="61644"/>
    <lineage>
        <taxon>Bacteria</taxon>
        <taxon>Pseudomonadati</taxon>
        <taxon>Pseudomonadota</taxon>
        <taxon>Gammaproteobacteria</taxon>
        <taxon>Chromatiales</taxon>
        <taxon>Chromatiaceae</taxon>
        <taxon>Chromatium</taxon>
    </lineage>
</organism>
<dbReference type="Gene3D" id="2.40.70.10">
    <property type="entry name" value="Acid Proteases"/>
    <property type="match status" value="1"/>
</dbReference>
<protein>
    <submittedName>
        <fullName evidence="2">TIGR02281 family clan AA aspartic protease</fullName>
    </submittedName>
</protein>